<dbReference type="Proteomes" id="UP000076858">
    <property type="component" value="Unassembled WGS sequence"/>
</dbReference>
<accession>A0A164MY65</accession>
<gene>
    <name evidence="1" type="ORF">APZ42_031291</name>
</gene>
<name>A0A164MY65_9CRUS</name>
<comment type="caution">
    <text evidence="1">The sequence shown here is derived from an EMBL/GenBank/DDBJ whole genome shotgun (WGS) entry which is preliminary data.</text>
</comment>
<keyword evidence="2" id="KW-1185">Reference proteome</keyword>
<evidence type="ECO:0000313" key="2">
    <source>
        <dbReference type="Proteomes" id="UP000076858"/>
    </source>
</evidence>
<evidence type="ECO:0000313" key="1">
    <source>
        <dbReference type="EMBL" id="KZS05481.1"/>
    </source>
</evidence>
<protein>
    <submittedName>
        <fullName evidence="1">Uncharacterized protein</fullName>
    </submittedName>
</protein>
<dbReference type="EMBL" id="LRGB01002915">
    <property type="protein sequence ID" value="KZS05481.1"/>
    <property type="molecule type" value="Genomic_DNA"/>
</dbReference>
<proteinExistence type="predicted"/>
<organism evidence="1 2">
    <name type="scientific">Daphnia magna</name>
    <dbReference type="NCBI Taxonomy" id="35525"/>
    <lineage>
        <taxon>Eukaryota</taxon>
        <taxon>Metazoa</taxon>
        <taxon>Ecdysozoa</taxon>
        <taxon>Arthropoda</taxon>
        <taxon>Crustacea</taxon>
        <taxon>Branchiopoda</taxon>
        <taxon>Diplostraca</taxon>
        <taxon>Cladocera</taxon>
        <taxon>Anomopoda</taxon>
        <taxon>Daphniidae</taxon>
        <taxon>Daphnia</taxon>
    </lineage>
</organism>
<dbReference type="AlphaFoldDB" id="A0A164MY65"/>
<sequence>MFVVYLVAAVLIAQVQSAALPESEAVPIETVIIETKENKEAKASVDTVDFALLEYTEKDHEKDIDSYLDTAVQADKFGCGSRLICELHRRAESELLPEEVLLRSMFDGKPLAVSSDGPKVAKGRGVFQYAAFIGSTAKNSETCSRAFSRCPFDSDTILIVFRAIGSSPALKSLSHPFPSHKLQPPKEIASS</sequence>
<reference evidence="1 2" key="1">
    <citation type="submission" date="2016-03" db="EMBL/GenBank/DDBJ databases">
        <title>EvidentialGene: Evidence-directed Construction of Genes on Genomes.</title>
        <authorList>
            <person name="Gilbert D.G."/>
            <person name="Choi J.-H."/>
            <person name="Mockaitis K."/>
            <person name="Colbourne J."/>
            <person name="Pfrender M."/>
        </authorList>
    </citation>
    <scope>NUCLEOTIDE SEQUENCE [LARGE SCALE GENOMIC DNA]</scope>
    <source>
        <strain evidence="1 2">Xinb3</strain>
        <tissue evidence="1">Complete organism</tissue>
    </source>
</reference>
<dbReference type="OrthoDB" id="6336493at2759"/>